<dbReference type="CDD" id="cd02440">
    <property type="entry name" value="AdoMet_MTases"/>
    <property type="match status" value="1"/>
</dbReference>
<evidence type="ECO:0000259" key="1">
    <source>
        <dbReference type="Pfam" id="PF08241"/>
    </source>
</evidence>
<feature type="domain" description="Methyltransferase type 11" evidence="1">
    <location>
        <begin position="55"/>
        <end position="139"/>
    </location>
</feature>
<dbReference type="InterPro" id="IPR029063">
    <property type="entry name" value="SAM-dependent_MTases_sf"/>
</dbReference>
<dbReference type="SUPFAM" id="SSF53335">
    <property type="entry name" value="S-adenosyl-L-methionine-dependent methyltransferases"/>
    <property type="match status" value="1"/>
</dbReference>
<proteinExistence type="predicted"/>
<dbReference type="GO" id="GO:0008168">
    <property type="term" value="F:methyltransferase activity"/>
    <property type="evidence" value="ECO:0007669"/>
    <property type="project" value="UniProtKB-KW"/>
</dbReference>
<evidence type="ECO:0000313" key="2">
    <source>
        <dbReference type="EMBL" id="MFD0684068.1"/>
    </source>
</evidence>
<reference evidence="3" key="1">
    <citation type="journal article" date="2019" name="Int. J. Syst. Evol. Microbiol.">
        <title>The Global Catalogue of Microorganisms (GCM) 10K type strain sequencing project: providing services to taxonomists for standard genome sequencing and annotation.</title>
        <authorList>
            <consortium name="The Broad Institute Genomics Platform"/>
            <consortium name="The Broad Institute Genome Sequencing Center for Infectious Disease"/>
            <person name="Wu L."/>
            <person name="Ma J."/>
        </authorList>
    </citation>
    <scope>NUCLEOTIDE SEQUENCE [LARGE SCALE GENOMIC DNA]</scope>
    <source>
        <strain evidence="3">JCM 9371</strain>
    </source>
</reference>
<name>A0ABW2XFN0_9ACTN</name>
<dbReference type="GO" id="GO:0032259">
    <property type="term" value="P:methylation"/>
    <property type="evidence" value="ECO:0007669"/>
    <property type="project" value="UniProtKB-KW"/>
</dbReference>
<keyword evidence="3" id="KW-1185">Reference proteome</keyword>
<dbReference type="EMBL" id="JBHTGP010000003">
    <property type="protein sequence ID" value="MFD0684068.1"/>
    <property type="molecule type" value="Genomic_DNA"/>
</dbReference>
<gene>
    <name evidence="2" type="ORF">ACFQZM_06155</name>
</gene>
<dbReference type="PANTHER" id="PTHR43591">
    <property type="entry name" value="METHYLTRANSFERASE"/>
    <property type="match status" value="1"/>
</dbReference>
<keyword evidence="2" id="KW-0489">Methyltransferase</keyword>
<comment type="caution">
    <text evidence="2">The sequence shown here is derived from an EMBL/GenBank/DDBJ whole genome shotgun (WGS) entry which is preliminary data.</text>
</comment>
<organism evidence="2 3">
    <name type="scientific">Actinomadura fibrosa</name>
    <dbReference type="NCBI Taxonomy" id="111802"/>
    <lineage>
        <taxon>Bacteria</taxon>
        <taxon>Bacillati</taxon>
        <taxon>Actinomycetota</taxon>
        <taxon>Actinomycetes</taxon>
        <taxon>Streptosporangiales</taxon>
        <taxon>Thermomonosporaceae</taxon>
        <taxon>Actinomadura</taxon>
    </lineage>
</organism>
<evidence type="ECO:0000313" key="3">
    <source>
        <dbReference type="Proteomes" id="UP001597063"/>
    </source>
</evidence>
<dbReference type="InterPro" id="IPR013216">
    <property type="entry name" value="Methyltransf_11"/>
</dbReference>
<accession>A0ABW2XFN0</accession>
<sequence>MDVREHWRTEHLQAAAYDFAVQHKPLARLGARLLWSYDVRHLWRSIESLPRTLTLDVPCGGGLAIRDNPHHVAADLSPIMLARARRKNPTALLQADITNLPFASSTFETCVTYNGLHCVEDPANAVAELARVLRPGGTLHGTTVVRGTTRRHETLIALMRHLNLFGPSGTTSDLRGWLVSAGLTDIALTPSGAVTGFTARKPPDIEDAAPSSIR</sequence>
<dbReference type="PANTHER" id="PTHR43591:SF99">
    <property type="entry name" value="OS06G0646000 PROTEIN"/>
    <property type="match status" value="1"/>
</dbReference>
<dbReference type="Proteomes" id="UP001597063">
    <property type="component" value="Unassembled WGS sequence"/>
</dbReference>
<dbReference type="Pfam" id="PF08241">
    <property type="entry name" value="Methyltransf_11"/>
    <property type="match status" value="1"/>
</dbReference>
<keyword evidence="2" id="KW-0808">Transferase</keyword>
<dbReference type="Gene3D" id="3.40.50.150">
    <property type="entry name" value="Vaccinia Virus protein VP39"/>
    <property type="match status" value="1"/>
</dbReference>
<protein>
    <submittedName>
        <fullName evidence="2">Class I SAM-dependent methyltransferase</fullName>
    </submittedName>
</protein>
<dbReference type="RefSeq" id="WP_131755015.1">
    <property type="nucleotide sequence ID" value="NZ_CAACUY010000002.1"/>
</dbReference>